<dbReference type="Proteomes" id="UP000008068">
    <property type="component" value="Unassembled WGS sequence"/>
</dbReference>
<proteinExistence type="predicted"/>
<keyword evidence="3" id="KW-1185">Reference proteome</keyword>
<dbReference type="eggNOG" id="ENOG502TIF0">
    <property type="taxonomic scope" value="Eukaryota"/>
</dbReference>
<organism evidence="3">
    <name type="scientific">Caenorhabditis brenneri</name>
    <name type="common">Nematode worm</name>
    <dbReference type="NCBI Taxonomy" id="135651"/>
    <lineage>
        <taxon>Eukaryota</taxon>
        <taxon>Metazoa</taxon>
        <taxon>Ecdysozoa</taxon>
        <taxon>Nematoda</taxon>
        <taxon>Chromadorea</taxon>
        <taxon>Rhabditida</taxon>
        <taxon>Rhabditina</taxon>
        <taxon>Rhabditomorpha</taxon>
        <taxon>Rhabditoidea</taxon>
        <taxon>Rhabditidae</taxon>
        <taxon>Peloderinae</taxon>
        <taxon>Caenorhabditis</taxon>
    </lineage>
</organism>
<dbReference type="InParanoid" id="G0NM52"/>
<protein>
    <submittedName>
        <fullName evidence="2">Uncharacterized protein</fullName>
    </submittedName>
</protein>
<keyword evidence="1" id="KW-1133">Transmembrane helix</keyword>
<dbReference type="HOGENOM" id="CLU_182472_0_0_1"/>
<dbReference type="OMA" id="HTYSRIY"/>
<sequence>MDVFTVLTPLIVIAFLLFLTLRLIIKYCKPTTVVTSSSSSSSADTEAPDFTRVANHLFVSNTPHTCMFHFLSFSVTNNPKRIERKEENENEKKKKIDE</sequence>
<evidence type="ECO:0000256" key="1">
    <source>
        <dbReference type="SAM" id="Phobius"/>
    </source>
</evidence>
<dbReference type="OrthoDB" id="5836313at2759"/>
<name>G0NM52_CAEBE</name>
<dbReference type="FunCoup" id="G0NM52">
    <property type="interactions" value="1899"/>
</dbReference>
<dbReference type="EMBL" id="GL379909">
    <property type="protein sequence ID" value="EGT34073.1"/>
    <property type="molecule type" value="Genomic_DNA"/>
</dbReference>
<dbReference type="AlphaFoldDB" id="G0NM52"/>
<accession>G0NM52</accession>
<gene>
    <name evidence="2" type="ORF">CAEBREN_16425</name>
</gene>
<evidence type="ECO:0000313" key="3">
    <source>
        <dbReference type="Proteomes" id="UP000008068"/>
    </source>
</evidence>
<keyword evidence="1" id="KW-0812">Transmembrane</keyword>
<evidence type="ECO:0000313" key="2">
    <source>
        <dbReference type="EMBL" id="EGT34073.1"/>
    </source>
</evidence>
<feature type="transmembrane region" description="Helical" evidence="1">
    <location>
        <begin position="6"/>
        <end position="25"/>
    </location>
</feature>
<reference evidence="3" key="1">
    <citation type="submission" date="2011-07" db="EMBL/GenBank/DDBJ databases">
        <authorList>
            <consortium name="Caenorhabditis brenneri Sequencing and Analysis Consortium"/>
            <person name="Wilson R.K."/>
        </authorList>
    </citation>
    <scope>NUCLEOTIDE SEQUENCE [LARGE SCALE GENOMIC DNA]</scope>
    <source>
        <strain evidence="3">PB2801</strain>
    </source>
</reference>
<keyword evidence="1" id="KW-0472">Membrane</keyword>